<sequence length="702" mass="80026">MELSLMGLQNAGKTALINAVDFDMVVRRNVGYSEDLDPTSMCYMTHLVCEIPVQSGYELMTWRHRLRRSLLWEGKAIMCNSAFMQDWASTEEDSVSHSDCDMTLSDDEDSSEEFEMGLNKLKRYLNAKGFQLSCHTPNRETPQLSLIPTSNMQPRRSSRLRQSLETQSSLISPINPSSSSCQRKSSRKRLRRPTPATPPLPEPEVESLSEDNTDDNDSDGSLEEAASDDTQEEQRDEFLPKGPRYEESRQQFQILIQSNPALLRPSRAPINSRFATVEATERYRDLKNRKFLVQYRLPVDEENLQDVKKVIMDSGLIYTVIDSDPFKPSVIRQFIANLVDAEPRGDGVAVYVKGSLVNFSPSLINSLYLIPAFEEDPDWSTYNMDRVCTFLTNKRIRRWEDMSSKFLTATNQVLYKLVCANWIPTTSYTAMNPERLRFIYMLYHDRKFDFGKLVYNQIMAMAENTRTERTRRIIFPNLIQQVLLFQRNVPPDSDDEEFTGLPKKVVKDKKAGLGSGTESRSPNLEEDIEHAIAGLKAISMRLRRGEYPHQQQNGDSDGGRSSSTISKSLYCLHILTLESFCPGRYVVDAADVDNLFISKKELHKLLSKTSLNGIPLLVLGNKMDEPGALSKDAFTEEMGLQLLSDREVCCFMISCKNYTNIDQVDFAVRTLTILTSETWSLHHDNILSDLGEEEEAGRVEWT</sequence>
<accession>A0ABQ7LN10</accession>
<keyword evidence="1" id="KW-0547">Nucleotide-binding</keyword>
<keyword evidence="2" id="KW-0342">GTP-binding</keyword>
<feature type="compositionally biased region" description="Low complexity" evidence="3">
    <location>
        <begin position="160"/>
        <end position="183"/>
    </location>
</feature>
<reference evidence="5 6" key="1">
    <citation type="submission" date="2021-03" db="EMBL/GenBank/DDBJ databases">
        <authorList>
            <person name="King G.J."/>
            <person name="Bancroft I."/>
            <person name="Baten A."/>
            <person name="Bloomfield J."/>
            <person name="Borpatragohain P."/>
            <person name="He Z."/>
            <person name="Irish N."/>
            <person name="Irwin J."/>
            <person name="Liu K."/>
            <person name="Mauleon R.P."/>
            <person name="Moore J."/>
            <person name="Morris R."/>
            <person name="Ostergaard L."/>
            <person name="Wang B."/>
            <person name="Wells R."/>
        </authorList>
    </citation>
    <scope>NUCLEOTIDE SEQUENCE [LARGE SCALE GENOMIC DNA]</scope>
    <source>
        <strain evidence="5">R-o-18</strain>
        <tissue evidence="5">Leaf</tissue>
    </source>
</reference>
<feature type="compositionally biased region" description="Basic and acidic residues" evidence="3">
    <location>
        <begin position="232"/>
        <end position="244"/>
    </location>
</feature>
<dbReference type="Pfam" id="PF00025">
    <property type="entry name" value="Arf"/>
    <property type="match status" value="1"/>
</dbReference>
<feature type="compositionally biased region" description="Acidic residues" evidence="3">
    <location>
        <begin position="203"/>
        <end position="231"/>
    </location>
</feature>
<dbReference type="InterPro" id="IPR027417">
    <property type="entry name" value="P-loop_NTPase"/>
</dbReference>
<evidence type="ECO:0000313" key="6">
    <source>
        <dbReference type="Proteomes" id="UP000823674"/>
    </source>
</evidence>
<dbReference type="Proteomes" id="UP000823674">
    <property type="component" value="Chromosome A09"/>
</dbReference>
<dbReference type="EMBL" id="JADBGQ010000008">
    <property type="protein sequence ID" value="KAG5387365.1"/>
    <property type="molecule type" value="Genomic_DNA"/>
</dbReference>
<dbReference type="InterPro" id="IPR006689">
    <property type="entry name" value="Small_GTPase_ARF/SAR"/>
</dbReference>
<proteinExistence type="predicted"/>
<feature type="domain" description="Putative plant transposon protein" evidence="4">
    <location>
        <begin position="322"/>
        <end position="483"/>
    </location>
</feature>
<protein>
    <recommendedName>
        <fullName evidence="4">Putative plant transposon protein domain-containing protein</fullName>
    </recommendedName>
</protein>
<dbReference type="Pfam" id="PF20167">
    <property type="entry name" value="Transposase_32"/>
    <property type="match status" value="1"/>
</dbReference>
<keyword evidence="6" id="KW-1185">Reference proteome</keyword>
<dbReference type="PANTHER" id="PTHR45732">
    <property type="entry name" value="ADP-RIBOSYLATION FACTOR-LIKE PROTEIN 8"/>
    <property type="match status" value="1"/>
</dbReference>
<dbReference type="SUPFAM" id="SSF52540">
    <property type="entry name" value="P-loop containing nucleoside triphosphate hydrolases"/>
    <property type="match status" value="1"/>
</dbReference>
<feature type="region of interest" description="Disordered" evidence="3">
    <location>
        <begin position="134"/>
        <end position="244"/>
    </location>
</feature>
<gene>
    <name evidence="5" type="primary">A09g519060.1_BraROA</name>
    <name evidence="5" type="ORF">IGI04_038835</name>
</gene>
<evidence type="ECO:0000256" key="1">
    <source>
        <dbReference type="ARBA" id="ARBA00022741"/>
    </source>
</evidence>
<name>A0ABQ7LN10_BRACM</name>
<evidence type="ECO:0000256" key="2">
    <source>
        <dbReference type="ARBA" id="ARBA00023134"/>
    </source>
</evidence>
<dbReference type="PANTHER" id="PTHR45732:SF17">
    <property type="entry name" value="ADP-RIBOSYLATION FACTOR-LIKE PROTEIN 8A-RELATED"/>
    <property type="match status" value="1"/>
</dbReference>
<dbReference type="InterPro" id="IPR046796">
    <property type="entry name" value="Transposase_32_dom"/>
</dbReference>
<evidence type="ECO:0000256" key="3">
    <source>
        <dbReference type="SAM" id="MobiDB-lite"/>
    </source>
</evidence>
<dbReference type="Gene3D" id="3.40.50.300">
    <property type="entry name" value="P-loop containing nucleotide triphosphate hydrolases"/>
    <property type="match status" value="1"/>
</dbReference>
<feature type="compositionally biased region" description="Polar residues" evidence="3">
    <location>
        <begin position="134"/>
        <end position="152"/>
    </location>
</feature>
<organism evidence="5 6">
    <name type="scientific">Brassica rapa subsp. trilocularis</name>
    <dbReference type="NCBI Taxonomy" id="1813537"/>
    <lineage>
        <taxon>Eukaryota</taxon>
        <taxon>Viridiplantae</taxon>
        <taxon>Streptophyta</taxon>
        <taxon>Embryophyta</taxon>
        <taxon>Tracheophyta</taxon>
        <taxon>Spermatophyta</taxon>
        <taxon>Magnoliopsida</taxon>
        <taxon>eudicotyledons</taxon>
        <taxon>Gunneridae</taxon>
        <taxon>Pentapetalae</taxon>
        <taxon>rosids</taxon>
        <taxon>malvids</taxon>
        <taxon>Brassicales</taxon>
        <taxon>Brassicaceae</taxon>
        <taxon>Brassiceae</taxon>
        <taxon>Brassica</taxon>
    </lineage>
</organism>
<evidence type="ECO:0000259" key="4">
    <source>
        <dbReference type="Pfam" id="PF20167"/>
    </source>
</evidence>
<comment type="caution">
    <text evidence="5">The sequence shown here is derived from an EMBL/GenBank/DDBJ whole genome shotgun (WGS) entry which is preliminary data.</text>
</comment>
<evidence type="ECO:0000313" key="5">
    <source>
        <dbReference type="EMBL" id="KAG5387365.1"/>
    </source>
</evidence>